<keyword evidence="2" id="KW-1185">Reference proteome</keyword>
<gene>
    <name evidence="1" type="ORF">DN069_09530</name>
</gene>
<dbReference type="RefSeq" id="WP_111500444.1">
    <property type="nucleotide sequence ID" value="NZ_QKYN01000037.1"/>
</dbReference>
<organism evidence="1 2">
    <name type="scientific">Streptacidiphilus pinicola</name>
    <dbReference type="NCBI Taxonomy" id="2219663"/>
    <lineage>
        <taxon>Bacteria</taxon>
        <taxon>Bacillati</taxon>
        <taxon>Actinomycetota</taxon>
        <taxon>Actinomycetes</taxon>
        <taxon>Kitasatosporales</taxon>
        <taxon>Streptomycetaceae</taxon>
        <taxon>Streptacidiphilus</taxon>
    </lineage>
</organism>
<dbReference type="Proteomes" id="UP000248889">
    <property type="component" value="Unassembled WGS sequence"/>
</dbReference>
<dbReference type="AlphaFoldDB" id="A0A2X0IKW5"/>
<comment type="caution">
    <text evidence="1">The sequence shown here is derived from an EMBL/GenBank/DDBJ whole genome shotgun (WGS) entry which is preliminary data.</text>
</comment>
<dbReference type="OrthoDB" id="4617282at2"/>
<dbReference type="CDD" id="cd02440">
    <property type="entry name" value="AdoMet_MTases"/>
    <property type="match status" value="1"/>
</dbReference>
<dbReference type="InterPro" id="IPR029063">
    <property type="entry name" value="SAM-dependent_MTases_sf"/>
</dbReference>
<dbReference type="Gene3D" id="3.40.50.150">
    <property type="entry name" value="Vaccinia Virus protein VP39"/>
    <property type="match status" value="1"/>
</dbReference>
<protein>
    <recommendedName>
        <fullName evidence="3">Methyltransferase domain-containing protein</fullName>
    </recommendedName>
</protein>
<dbReference type="SUPFAM" id="SSF53335">
    <property type="entry name" value="S-adenosyl-L-methionine-dependent methyltransferases"/>
    <property type="match status" value="1"/>
</dbReference>
<proteinExistence type="predicted"/>
<evidence type="ECO:0000313" key="1">
    <source>
        <dbReference type="EMBL" id="RAG85742.1"/>
    </source>
</evidence>
<evidence type="ECO:0000313" key="2">
    <source>
        <dbReference type="Proteomes" id="UP000248889"/>
    </source>
</evidence>
<name>A0A2X0IKW5_9ACTN</name>
<accession>A0A2X0IKW5</accession>
<reference evidence="1 2" key="1">
    <citation type="submission" date="2018-06" db="EMBL/GenBank/DDBJ databases">
        <title>Streptacidiphilus pinicola sp. nov., isolated from pine grove soil.</title>
        <authorList>
            <person name="Roh S.G."/>
            <person name="Park S."/>
            <person name="Kim M.-K."/>
            <person name="Yun B.-R."/>
            <person name="Park J."/>
            <person name="Kim M.J."/>
            <person name="Kim Y.S."/>
            <person name="Kim S.B."/>
        </authorList>
    </citation>
    <scope>NUCLEOTIDE SEQUENCE [LARGE SCALE GENOMIC DNA]</scope>
    <source>
        <strain evidence="1 2">MMS16-CNU450</strain>
    </source>
</reference>
<sequence length="272" mass="29359">MTRTDPRTRLRPLPLGIPPVAGEDVLWLRGQSLRDAVVAGAHELVTDVLDRTGSCLAMELGAGRGRLTDHLVAAGCEVEAVTASDPGAAILRHRFRHNPRVRVIHDADHRDFATGRPLGAAVCVSALPLDPDYLFTVRLLISRLRPGGSLLCTHVPPPQSARRKFGLVIGKGLGIPRQIGKGGNLVARPPWAGCLGPAYAGCDLPPHPEYAGPPSGLTAEYLAAFLQKRFRYVDVRYHSVFPRMVRSTTLRGFAPSAFTILAVDLRAGHDMN</sequence>
<dbReference type="EMBL" id="QKYN01000037">
    <property type="protein sequence ID" value="RAG85742.1"/>
    <property type="molecule type" value="Genomic_DNA"/>
</dbReference>
<evidence type="ECO:0008006" key="3">
    <source>
        <dbReference type="Google" id="ProtNLM"/>
    </source>
</evidence>